<evidence type="ECO:0000313" key="7">
    <source>
        <dbReference type="EMBL" id="SMO76643.1"/>
    </source>
</evidence>
<name>A0A521DY44_SACCC</name>
<dbReference type="RefSeq" id="WP_142533920.1">
    <property type="nucleotide sequence ID" value="NZ_FXTB01000007.1"/>
</dbReference>
<dbReference type="FunFam" id="3.40.50.1820:FF:000003">
    <property type="entry name" value="Dipeptidyl peptidase 4"/>
    <property type="match status" value="1"/>
</dbReference>
<evidence type="ECO:0000256" key="2">
    <source>
        <dbReference type="ARBA" id="ARBA00022801"/>
    </source>
</evidence>
<feature type="domain" description="Peptidase S9 prolyl oligopeptidase catalytic" evidence="5">
    <location>
        <begin position="536"/>
        <end position="731"/>
    </location>
</feature>
<dbReference type="InterPro" id="IPR029058">
    <property type="entry name" value="AB_hydrolase_fold"/>
</dbReference>
<keyword evidence="4" id="KW-0732">Signal</keyword>
<feature type="chain" id="PRO_5022158028" evidence="4">
    <location>
        <begin position="19"/>
        <end position="731"/>
    </location>
</feature>
<dbReference type="Pfam" id="PF00930">
    <property type="entry name" value="DPPIV_N"/>
    <property type="match status" value="1"/>
</dbReference>
<dbReference type="PANTHER" id="PTHR11731:SF193">
    <property type="entry name" value="DIPEPTIDYL PEPTIDASE 9"/>
    <property type="match status" value="1"/>
</dbReference>
<protein>
    <submittedName>
        <fullName evidence="7">Dipeptidyl-peptidase-4</fullName>
    </submittedName>
</protein>
<dbReference type="SUPFAM" id="SSF82171">
    <property type="entry name" value="DPP6 N-terminal domain-like"/>
    <property type="match status" value="1"/>
</dbReference>
<dbReference type="Gene3D" id="3.40.50.1820">
    <property type="entry name" value="alpha/beta hydrolase"/>
    <property type="match status" value="1"/>
</dbReference>
<dbReference type="InterPro" id="IPR050278">
    <property type="entry name" value="Serine_Prot_S9B/DPPIV"/>
</dbReference>
<dbReference type="SUPFAM" id="SSF53474">
    <property type="entry name" value="alpha/beta-Hydrolases"/>
    <property type="match status" value="1"/>
</dbReference>
<keyword evidence="8" id="KW-1185">Reference proteome</keyword>
<evidence type="ECO:0000256" key="4">
    <source>
        <dbReference type="SAM" id="SignalP"/>
    </source>
</evidence>
<evidence type="ECO:0000259" key="6">
    <source>
        <dbReference type="Pfam" id="PF00930"/>
    </source>
</evidence>
<dbReference type="InterPro" id="IPR002469">
    <property type="entry name" value="Peptidase_S9B_N"/>
</dbReference>
<dbReference type="OrthoDB" id="9812921at2"/>
<dbReference type="InterPro" id="IPR002471">
    <property type="entry name" value="Pept_S9_AS"/>
</dbReference>
<dbReference type="PANTHER" id="PTHR11731">
    <property type="entry name" value="PROTEASE FAMILY S9B,C DIPEPTIDYL-PEPTIDASE IV-RELATED"/>
    <property type="match status" value="1"/>
</dbReference>
<sequence>MNRILLLVGLLLPLTLSAQNKTITLEELNTRKSLALRAKSVSGLESMNDGIHYTTIENNASQIVKYAYATGKQVGVLIDLNKIEDCPVKNIQGYALNNDESKILLYNNRVSVYRRSFKADYYVYDLKNKEINPLFEGGKQQVATFSPNGEMVAFVKDNNIYISNLKFGTVAPITSDGEKNKILNGIPDWVYEEEFSYNQAMEWSPNSKELAYVRFDESEVKEFSFPLYQASYPTNKEYALYPGEYKFKYPKAGEANSKVSVRVFNIKNRTTKTMNIKGEEGYYIPRIRWTHDEGMLGILRMNRLQNQFDLLIANTASTLTKNIFTDRNEYFVEETVLDNLTFLNDGKHFIYVGEMDGYSHIYLYTMAGLQVRQITSGKWDVLEFYGYDTQKKMLYYQAAKHAPMQREVYAVNLNGKKSYKLSEKVGFNEAEFSSNFKYFINYYQNSTTPKQVTLHNQSGKLIRTLENNAQLKATLKEYRLSPKEFFTFKTSEGIELNGWMIKPLDFDPNKKYPVLMTQYSGPNSQQVLDKWGIGWEQYLAAQGYLVACVDPRGTGARGEEFRKCTYMQLGKLESDDQIEAAKYLGSLNYCDKERIAIWGWSYGGFMSSSCLSKGKGIFKVGIAVAPVTNWRYYDTVYTERYMRRPQENAKGYDENSPINMTDNLSGRLLLIHGTADDNVHFQNTLEYVDQLVQSGKQFDMFVYPNRNHSIFGGNTRMHLYQMMSDYLKRNL</sequence>
<dbReference type="Proteomes" id="UP000319040">
    <property type="component" value="Unassembled WGS sequence"/>
</dbReference>
<evidence type="ECO:0000313" key="8">
    <source>
        <dbReference type="Proteomes" id="UP000319040"/>
    </source>
</evidence>
<keyword evidence="2" id="KW-0378">Hydrolase</keyword>
<keyword evidence="3" id="KW-0325">Glycoprotein</keyword>
<dbReference type="AlphaFoldDB" id="A0A521DY44"/>
<dbReference type="PROSITE" id="PS00708">
    <property type="entry name" value="PRO_ENDOPEP_SER"/>
    <property type="match status" value="1"/>
</dbReference>
<dbReference type="GO" id="GO:0006508">
    <property type="term" value="P:proteolysis"/>
    <property type="evidence" value="ECO:0007669"/>
    <property type="project" value="UniProtKB-KW"/>
</dbReference>
<accession>A0A521DY44</accession>
<dbReference type="Pfam" id="PF00326">
    <property type="entry name" value="Peptidase_S9"/>
    <property type="match status" value="1"/>
</dbReference>
<evidence type="ECO:0000256" key="3">
    <source>
        <dbReference type="ARBA" id="ARBA00023180"/>
    </source>
</evidence>
<dbReference type="Gene3D" id="2.140.10.30">
    <property type="entry name" value="Dipeptidylpeptidase IV, N-terminal domain"/>
    <property type="match status" value="1"/>
</dbReference>
<gene>
    <name evidence="7" type="ORF">SAMN06265379_10728</name>
</gene>
<evidence type="ECO:0000259" key="5">
    <source>
        <dbReference type="Pfam" id="PF00326"/>
    </source>
</evidence>
<keyword evidence="1" id="KW-0645">Protease</keyword>
<reference evidence="7 8" key="1">
    <citation type="submission" date="2017-05" db="EMBL/GenBank/DDBJ databases">
        <authorList>
            <person name="Varghese N."/>
            <person name="Submissions S."/>
        </authorList>
    </citation>
    <scope>NUCLEOTIDE SEQUENCE [LARGE SCALE GENOMIC DNA]</scope>
    <source>
        <strain evidence="7 8">DSM 27040</strain>
    </source>
</reference>
<dbReference type="GO" id="GO:0004252">
    <property type="term" value="F:serine-type endopeptidase activity"/>
    <property type="evidence" value="ECO:0007669"/>
    <property type="project" value="InterPro"/>
</dbReference>
<dbReference type="EMBL" id="FXTB01000007">
    <property type="protein sequence ID" value="SMO76643.1"/>
    <property type="molecule type" value="Genomic_DNA"/>
</dbReference>
<feature type="signal peptide" evidence="4">
    <location>
        <begin position="1"/>
        <end position="18"/>
    </location>
</feature>
<evidence type="ECO:0000256" key="1">
    <source>
        <dbReference type="ARBA" id="ARBA00022670"/>
    </source>
</evidence>
<dbReference type="InterPro" id="IPR001375">
    <property type="entry name" value="Peptidase_S9_cat"/>
</dbReference>
<feature type="domain" description="Dipeptidylpeptidase IV N-terminal" evidence="6">
    <location>
        <begin position="98"/>
        <end position="449"/>
    </location>
</feature>
<dbReference type="GO" id="GO:0008239">
    <property type="term" value="F:dipeptidyl-peptidase activity"/>
    <property type="evidence" value="ECO:0007669"/>
    <property type="project" value="TreeGrafter"/>
</dbReference>
<organism evidence="7 8">
    <name type="scientific">Saccharicrinis carchari</name>
    <dbReference type="NCBI Taxonomy" id="1168039"/>
    <lineage>
        <taxon>Bacteria</taxon>
        <taxon>Pseudomonadati</taxon>
        <taxon>Bacteroidota</taxon>
        <taxon>Bacteroidia</taxon>
        <taxon>Marinilabiliales</taxon>
        <taxon>Marinilabiliaceae</taxon>
        <taxon>Saccharicrinis</taxon>
    </lineage>
</organism>
<proteinExistence type="predicted"/>